<comment type="caution">
    <text evidence="2">The sequence shown here is derived from an EMBL/GenBank/DDBJ whole genome shotgun (WGS) entry which is preliminary data.</text>
</comment>
<dbReference type="Proteomes" id="UP000228987">
    <property type="component" value="Unassembled WGS sequence"/>
</dbReference>
<evidence type="ECO:0000313" key="3">
    <source>
        <dbReference type="Proteomes" id="UP000228987"/>
    </source>
</evidence>
<reference evidence="3" key="1">
    <citation type="submission" date="2017-08" db="EMBL/GenBank/DDBJ databases">
        <title>A dynamic microbial community with high functional redundancy inhabits the cold, oxic subseafloor aquifer.</title>
        <authorList>
            <person name="Tully B.J."/>
            <person name="Wheat C.G."/>
            <person name="Glazer B.T."/>
            <person name="Huber J.A."/>
        </authorList>
    </citation>
    <scope>NUCLEOTIDE SEQUENCE [LARGE SCALE GENOMIC DNA]</scope>
</reference>
<organism evidence="2 3">
    <name type="scientific">SAR86 cluster bacterium</name>
    <dbReference type="NCBI Taxonomy" id="2030880"/>
    <lineage>
        <taxon>Bacteria</taxon>
        <taxon>Pseudomonadati</taxon>
        <taxon>Pseudomonadota</taxon>
        <taxon>Gammaproteobacteria</taxon>
        <taxon>SAR86 cluster</taxon>
    </lineage>
</organism>
<evidence type="ECO:0000259" key="1">
    <source>
        <dbReference type="Pfam" id="PF01370"/>
    </source>
</evidence>
<evidence type="ECO:0000313" key="2">
    <source>
        <dbReference type="EMBL" id="PCJ40444.1"/>
    </source>
</evidence>
<dbReference type="Pfam" id="PF01370">
    <property type="entry name" value="Epimerase"/>
    <property type="match status" value="1"/>
</dbReference>
<protein>
    <recommendedName>
        <fullName evidence="1">NAD-dependent epimerase/dehydratase domain-containing protein</fullName>
    </recommendedName>
</protein>
<dbReference type="InterPro" id="IPR001509">
    <property type="entry name" value="Epimerase_deHydtase"/>
</dbReference>
<name>A0A2A5C975_9GAMM</name>
<feature type="domain" description="NAD-dependent epimerase/dehydratase" evidence="1">
    <location>
        <begin position="2"/>
        <end position="55"/>
    </location>
</feature>
<proteinExistence type="predicted"/>
<dbReference type="AlphaFoldDB" id="A0A2A5C975"/>
<dbReference type="InterPro" id="IPR036291">
    <property type="entry name" value="NAD(P)-bd_dom_sf"/>
</dbReference>
<dbReference type="EMBL" id="NVWI01000009">
    <property type="protein sequence ID" value="PCJ40444.1"/>
    <property type="molecule type" value="Genomic_DNA"/>
</dbReference>
<accession>A0A2A5C975</accession>
<dbReference type="SUPFAM" id="SSF51735">
    <property type="entry name" value="NAD(P)-binding Rossmann-fold domains"/>
    <property type="match status" value="1"/>
</dbReference>
<gene>
    <name evidence="2" type="ORF">COA71_11355</name>
</gene>
<sequence>MLKNNVYNLIFSSSANVYSADNASPMKKVYPVGGTVNPYGTTKHIIERFLKELCVSVDTPVSETGLN</sequence>
<dbReference type="Gene3D" id="3.40.50.720">
    <property type="entry name" value="NAD(P)-binding Rossmann-like Domain"/>
    <property type="match status" value="1"/>
</dbReference>